<dbReference type="PRINTS" id="PR00038">
    <property type="entry name" value="HTHLUXR"/>
</dbReference>
<dbReference type="PROSITE" id="PS00622">
    <property type="entry name" value="HTH_LUXR_1"/>
    <property type="match status" value="1"/>
</dbReference>
<dbReference type="EMBL" id="VOSK01000317">
    <property type="protein sequence ID" value="MPR30151.1"/>
    <property type="molecule type" value="Genomic_DNA"/>
</dbReference>
<dbReference type="PANTHER" id="PTHR45566">
    <property type="entry name" value="HTH-TYPE TRANSCRIPTIONAL REGULATOR YHJB-RELATED"/>
    <property type="match status" value="1"/>
</dbReference>
<protein>
    <submittedName>
        <fullName evidence="2">Response regulator transcription factor</fullName>
    </submittedName>
</protein>
<dbReference type="AlphaFoldDB" id="A0A5N7MT24"/>
<keyword evidence="3" id="KW-1185">Reference proteome</keyword>
<dbReference type="RefSeq" id="WP_152717010.1">
    <property type="nucleotide sequence ID" value="NZ_VOSJ01000345.1"/>
</dbReference>
<reference evidence="2 3" key="1">
    <citation type="journal article" date="2019" name="Syst. Appl. Microbiol.">
        <title>Microvirga tunisiensis sp. nov., a root nodule symbiotic bacterium isolated from Lupinus micranthus and L. luteus grown in Northern Tunisia.</title>
        <authorList>
            <person name="Msaddak A."/>
            <person name="Rejili M."/>
            <person name="Duran D."/>
            <person name="Mars M."/>
            <person name="Palacios J.M."/>
            <person name="Ruiz-Argueso T."/>
            <person name="Rey L."/>
            <person name="Imperial J."/>
        </authorList>
    </citation>
    <scope>NUCLEOTIDE SEQUENCE [LARGE SCALE GENOMIC DNA]</scope>
    <source>
        <strain evidence="2 3">Lmie10</strain>
    </source>
</reference>
<dbReference type="InterPro" id="IPR000792">
    <property type="entry name" value="Tscrpt_reg_LuxR_C"/>
</dbReference>
<evidence type="ECO:0000259" key="1">
    <source>
        <dbReference type="PROSITE" id="PS50043"/>
    </source>
</evidence>
<dbReference type="PROSITE" id="PS50043">
    <property type="entry name" value="HTH_LUXR_2"/>
    <property type="match status" value="1"/>
</dbReference>
<evidence type="ECO:0000313" key="3">
    <source>
        <dbReference type="Proteomes" id="UP000403266"/>
    </source>
</evidence>
<dbReference type="SMART" id="SM00421">
    <property type="entry name" value="HTH_LUXR"/>
    <property type="match status" value="1"/>
</dbReference>
<name>A0A5N7MT24_9HYPH</name>
<dbReference type="SUPFAM" id="SSF46894">
    <property type="entry name" value="C-terminal effector domain of the bipartite response regulators"/>
    <property type="match status" value="1"/>
</dbReference>
<proteinExistence type="predicted"/>
<dbReference type="CDD" id="cd06170">
    <property type="entry name" value="LuxR_C_like"/>
    <property type="match status" value="1"/>
</dbReference>
<dbReference type="Proteomes" id="UP000403266">
    <property type="component" value="Unassembled WGS sequence"/>
</dbReference>
<evidence type="ECO:0000313" key="2">
    <source>
        <dbReference type="EMBL" id="MPR30151.1"/>
    </source>
</evidence>
<gene>
    <name evidence="2" type="ORF">FS320_35170</name>
</gene>
<dbReference type="Gene3D" id="3.40.50.2300">
    <property type="match status" value="1"/>
</dbReference>
<sequence>MVHDVAQKEQALAIAQHPIQPVTTVLICQNILLRTGLSQVLSGTRFVVSRDVCATSSDPYALTDQDPVLFLIAEACPSDEYRRMIERLKAQCPKAQVVIVADSLESKAVIDLFQAGLHGLCSTAMGANTLVKALDLVMLGETFIPAAVSLALLNQTASRPQFRSGVSIAPMPANDFAPASRLSTREAQILHHLTQGASNKLIARDLGVAEATVKVHIKAILRKVKAANRTQAAMWAQQHLNSAANNAIIAAE</sequence>
<dbReference type="PANTHER" id="PTHR45566:SF1">
    <property type="entry name" value="HTH-TYPE TRANSCRIPTIONAL REGULATOR YHJB-RELATED"/>
    <property type="match status" value="1"/>
</dbReference>
<dbReference type="GO" id="GO:0006355">
    <property type="term" value="P:regulation of DNA-templated transcription"/>
    <property type="evidence" value="ECO:0007669"/>
    <property type="project" value="InterPro"/>
</dbReference>
<feature type="domain" description="HTH luxR-type" evidence="1">
    <location>
        <begin position="175"/>
        <end position="240"/>
    </location>
</feature>
<dbReference type="InterPro" id="IPR051015">
    <property type="entry name" value="EvgA-like"/>
</dbReference>
<dbReference type="Pfam" id="PF00196">
    <property type="entry name" value="GerE"/>
    <property type="match status" value="1"/>
</dbReference>
<dbReference type="OrthoDB" id="7826527at2"/>
<dbReference type="GO" id="GO:0003677">
    <property type="term" value="F:DNA binding"/>
    <property type="evidence" value="ECO:0007669"/>
    <property type="project" value="InterPro"/>
</dbReference>
<organism evidence="2 3">
    <name type="scientific">Microvirga tunisiensis</name>
    <dbReference type="NCBI Taxonomy" id="2108360"/>
    <lineage>
        <taxon>Bacteria</taxon>
        <taxon>Pseudomonadati</taxon>
        <taxon>Pseudomonadota</taxon>
        <taxon>Alphaproteobacteria</taxon>
        <taxon>Hyphomicrobiales</taxon>
        <taxon>Methylobacteriaceae</taxon>
        <taxon>Microvirga</taxon>
    </lineage>
</organism>
<comment type="caution">
    <text evidence="2">The sequence shown here is derived from an EMBL/GenBank/DDBJ whole genome shotgun (WGS) entry which is preliminary data.</text>
</comment>
<dbReference type="InterPro" id="IPR016032">
    <property type="entry name" value="Sig_transdc_resp-reg_C-effctor"/>
</dbReference>
<accession>A0A5N7MT24</accession>